<protein>
    <recommendedName>
        <fullName evidence="7">CCT-theta</fullName>
    </recommendedName>
</protein>
<dbReference type="SUPFAM" id="SSF48592">
    <property type="entry name" value="GroEL equatorial domain-like"/>
    <property type="match status" value="1"/>
</dbReference>
<evidence type="ECO:0000313" key="9">
    <source>
        <dbReference type="EMBL" id="OHT01107.1"/>
    </source>
</evidence>
<dbReference type="GO" id="GO:0140662">
    <property type="term" value="F:ATP-dependent protein folding chaperone"/>
    <property type="evidence" value="ECO:0007669"/>
    <property type="project" value="InterPro"/>
</dbReference>
<dbReference type="VEuPathDB" id="TrichDB:TRFO_01692"/>
<sequence length="537" mass="58843">MANKQSFNGFFKEGTRYFNGTDEVLLRNIEAVVDLSNLTRTSLGPNGMKKIIKNHFGKLYVTGDCATILHEAEIQHPAAKMLVNASQMQAEQIGDGTNFVITFAGECLNLAAQLIRAGINSKDIVAGYQEALAKALELLPTLNVAKTTDMLNHEQVAAALRTSLSSHQYLNAEHLADLVATACIQANQNQKLKFSVDNVRVAKALGGSTDDSFVVKGFAVRREVMGTIRKMENCKLAVFATSFDLPESDTKMQTVFNSGEEMQNYNLSQEKRMDEIVSSIAEKGVNVVVCQSKITEMAMHFLEKHGIMALQLPSQWDIKRLCRCVKALPLLRISQPQDDEIGHCRLVEVKEIGSTPLVIFEADQSDVSTIIIRGATPNVIDDVERSIDDAVNTYLVMTEYPQLVPGAGAAEMELSCQIAKWAESRPGMDQYGARKFAEALEIIPKTIAETCGLKIADFLAKLRAAHNKGDKNACVDIVELQVGDAEKLGVFDVAHVKEWALKFAVDVVVTLLRVDQICMSKPAGGPAPRSPEARDID</sequence>
<dbReference type="Gene3D" id="1.10.560.10">
    <property type="entry name" value="GroEL-like equatorial domain"/>
    <property type="match status" value="1"/>
</dbReference>
<evidence type="ECO:0000256" key="6">
    <source>
        <dbReference type="ARBA" id="ARBA00023186"/>
    </source>
</evidence>
<dbReference type="PRINTS" id="PR00304">
    <property type="entry name" value="TCOMPLEXTCP1"/>
</dbReference>
<comment type="similarity">
    <text evidence="2 8">Belongs to the TCP-1 chaperonin family.</text>
</comment>
<dbReference type="Gene3D" id="3.50.7.10">
    <property type="entry name" value="GroEL"/>
    <property type="match status" value="1"/>
</dbReference>
<dbReference type="PANTHER" id="PTHR11353">
    <property type="entry name" value="CHAPERONIN"/>
    <property type="match status" value="1"/>
</dbReference>
<dbReference type="GO" id="GO:0005524">
    <property type="term" value="F:ATP binding"/>
    <property type="evidence" value="ECO:0007669"/>
    <property type="project" value="UniProtKB-KW"/>
</dbReference>
<dbReference type="InterPro" id="IPR027410">
    <property type="entry name" value="TCP-1-like_intermed_sf"/>
</dbReference>
<dbReference type="InterPro" id="IPR017998">
    <property type="entry name" value="Chaperone_TCP-1"/>
</dbReference>
<evidence type="ECO:0000256" key="7">
    <source>
        <dbReference type="ARBA" id="ARBA00029602"/>
    </source>
</evidence>
<dbReference type="GO" id="GO:0051082">
    <property type="term" value="F:unfolded protein binding"/>
    <property type="evidence" value="ECO:0007669"/>
    <property type="project" value="InterPro"/>
</dbReference>
<dbReference type="InterPro" id="IPR012721">
    <property type="entry name" value="Chap_CCT_theta"/>
</dbReference>
<dbReference type="GeneID" id="94824956"/>
<evidence type="ECO:0000256" key="5">
    <source>
        <dbReference type="ARBA" id="ARBA00022840"/>
    </source>
</evidence>
<dbReference type="Pfam" id="PF00118">
    <property type="entry name" value="Cpn60_TCP1"/>
    <property type="match status" value="1"/>
</dbReference>
<evidence type="ECO:0000256" key="3">
    <source>
        <dbReference type="ARBA" id="ARBA00022490"/>
    </source>
</evidence>
<dbReference type="InterPro" id="IPR002194">
    <property type="entry name" value="Chaperonin_TCP-1_CS"/>
</dbReference>
<dbReference type="EMBL" id="MLAK01000926">
    <property type="protein sequence ID" value="OHT01107.1"/>
    <property type="molecule type" value="Genomic_DNA"/>
</dbReference>
<dbReference type="InterPro" id="IPR002423">
    <property type="entry name" value="Cpn60/GroEL/TCP-1"/>
</dbReference>
<dbReference type="PROSITE" id="PS00750">
    <property type="entry name" value="TCP1_1"/>
    <property type="match status" value="1"/>
</dbReference>
<evidence type="ECO:0000313" key="10">
    <source>
        <dbReference type="Proteomes" id="UP000179807"/>
    </source>
</evidence>
<gene>
    <name evidence="9" type="ORF">TRFO_01692</name>
</gene>
<dbReference type="AlphaFoldDB" id="A0A1J4JPY6"/>
<dbReference type="SUPFAM" id="SSF52029">
    <property type="entry name" value="GroEL apical domain-like"/>
    <property type="match status" value="1"/>
</dbReference>
<dbReference type="GO" id="GO:0016887">
    <property type="term" value="F:ATP hydrolysis activity"/>
    <property type="evidence" value="ECO:0007669"/>
    <property type="project" value="InterPro"/>
</dbReference>
<accession>A0A1J4JPY6</accession>
<dbReference type="Gene3D" id="3.30.260.10">
    <property type="entry name" value="TCP-1-like chaperonin intermediate domain"/>
    <property type="match status" value="1"/>
</dbReference>
<proteinExistence type="inferred from homology"/>
<dbReference type="RefSeq" id="XP_068354243.1">
    <property type="nucleotide sequence ID" value="XM_068490252.1"/>
</dbReference>
<dbReference type="GO" id="GO:0005737">
    <property type="term" value="C:cytoplasm"/>
    <property type="evidence" value="ECO:0007669"/>
    <property type="project" value="UniProtKB-SubCell"/>
</dbReference>
<keyword evidence="5 8" id="KW-0067">ATP-binding</keyword>
<comment type="subcellular location">
    <subcellularLocation>
        <location evidence="1">Cytoplasm</location>
    </subcellularLocation>
</comment>
<evidence type="ECO:0000256" key="2">
    <source>
        <dbReference type="ARBA" id="ARBA00008020"/>
    </source>
</evidence>
<dbReference type="NCBIfam" id="TIGR02346">
    <property type="entry name" value="chap_CCT_theta"/>
    <property type="match status" value="1"/>
</dbReference>
<reference evidence="9" key="1">
    <citation type="submission" date="2016-10" db="EMBL/GenBank/DDBJ databases">
        <authorList>
            <person name="Benchimol M."/>
            <person name="Almeida L.G."/>
            <person name="Vasconcelos A.T."/>
            <person name="Perreira-Neves A."/>
            <person name="Rosa I.A."/>
            <person name="Tasca T."/>
            <person name="Bogo M.R."/>
            <person name="de Souza W."/>
        </authorList>
    </citation>
    <scope>NUCLEOTIDE SEQUENCE [LARGE SCALE GENOMIC DNA]</scope>
    <source>
        <strain evidence="9">K</strain>
    </source>
</reference>
<keyword evidence="10" id="KW-1185">Reference proteome</keyword>
<organism evidence="9 10">
    <name type="scientific">Tritrichomonas foetus</name>
    <dbReference type="NCBI Taxonomy" id="1144522"/>
    <lineage>
        <taxon>Eukaryota</taxon>
        <taxon>Metamonada</taxon>
        <taxon>Parabasalia</taxon>
        <taxon>Tritrichomonadida</taxon>
        <taxon>Tritrichomonadidae</taxon>
        <taxon>Tritrichomonas</taxon>
    </lineage>
</organism>
<evidence type="ECO:0000256" key="8">
    <source>
        <dbReference type="RuleBase" id="RU004187"/>
    </source>
</evidence>
<dbReference type="CDD" id="cd03341">
    <property type="entry name" value="TCP1_theta"/>
    <property type="match status" value="1"/>
</dbReference>
<dbReference type="FunFam" id="3.50.7.10:FF:000008">
    <property type="entry name" value="T-complex protein 1 subunit theta"/>
    <property type="match status" value="1"/>
</dbReference>
<keyword evidence="3" id="KW-0963">Cytoplasm</keyword>
<comment type="caution">
    <text evidence="9">The sequence shown here is derived from an EMBL/GenBank/DDBJ whole genome shotgun (WGS) entry which is preliminary data.</text>
</comment>
<evidence type="ECO:0000256" key="4">
    <source>
        <dbReference type="ARBA" id="ARBA00022741"/>
    </source>
</evidence>
<keyword evidence="6 8" id="KW-0143">Chaperone</keyword>
<name>A0A1J4JPY6_9EUKA</name>
<dbReference type="Proteomes" id="UP000179807">
    <property type="component" value="Unassembled WGS sequence"/>
</dbReference>
<dbReference type="SUPFAM" id="SSF54849">
    <property type="entry name" value="GroEL-intermediate domain like"/>
    <property type="match status" value="1"/>
</dbReference>
<dbReference type="InterPro" id="IPR027413">
    <property type="entry name" value="GROEL-like_equatorial_sf"/>
</dbReference>
<dbReference type="InterPro" id="IPR027409">
    <property type="entry name" value="GroEL-like_apical_dom_sf"/>
</dbReference>
<dbReference type="OrthoDB" id="1748577at2759"/>
<keyword evidence="4 8" id="KW-0547">Nucleotide-binding</keyword>
<evidence type="ECO:0000256" key="1">
    <source>
        <dbReference type="ARBA" id="ARBA00004496"/>
    </source>
</evidence>